<feature type="transmembrane region" description="Helical" evidence="2">
    <location>
        <begin position="183"/>
        <end position="200"/>
    </location>
</feature>
<name>A0AAD4DE47_9FUNG</name>
<evidence type="ECO:0000256" key="1">
    <source>
        <dbReference type="SAM" id="MobiDB-lite"/>
    </source>
</evidence>
<evidence type="ECO:0000259" key="3">
    <source>
        <dbReference type="PROSITE" id="PS50086"/>
    </source>
</evidence>
<organism evidence="4 5">
    <name type="scientific">Linnemannia exigua</name>
    <dbReference type="NCBI Taxonomy" id="604196"/>
    <lineage>
        <taxon>Eukaryota</taxon>
        <taxon>Fungi</taxon>
        <taxon>Fungi incertae sedis</taxon>
        <taxon>Mucoromycota</taxon>
        <taxon>Mortierellomycotina</taxon>
        <taxon>Mortierellomycetes</taxon>
        <taxon>Mortierellales</taxon>
        <taxon>Mortierellaceae</taxon>
        <taxon>Linnemannia</taxon>
    </lineage>
</organism>
<proteinExistence type="predicted"/>
<feature type="transmembrane region" description="Helical" evidence="2">
    <location>
        <begin position="79"/>
        <end position="100"/>
    </location>
</feature>
<sequence length="888" mass="100621">MSEFKSTPTSVLPKATESFIVVNGPDDRDAGIYSDNFYSRRMTRFRSSIRRRMLPWVRSETKGLAERQQRWRTPFLDSYFTLTAFAGHPLFFVCILPIMFWYGHSVFARGFVNVACVGVFVTSWVKDFLCLPRPLSPPLVRLSRSKRDWSVLAKVASIVGLCVYLFSVIFGRLYCGMHTKTDIIGGTVIGIVVWAAQWSFHDAIDSLMTSPSWTVVAAVILGGIVLIQNIPETMDSCPCIDDGVTTMAVLMGVFPASQHFALSKHAVSAGGHDGIVHYDGAIGLPRSILRFVFGLAVIFTWRMTAKKLLYVLLPPLYSYFNLPSRAHFVPAKTYGNLRSQPIGRVPSVLDLSALVDSSIEIMGPQSTMDIHEQFSQNRSSKRSSVKVQQIEDIAKKEHFGLRPGHVTKTCQEQNQVGGAVVNEKSGIIQPVVGAPGLETLEHPLDLELDESERRAMEQFEAEHPGWARFDVDIVIKTVVYAASAAVQSEALRHQQQQQSRSPSPGSHIHNQFPPPYRNNHHALAGTSNNSSSGGGGSGGGINGTTYTESSALHYNQNNSHYNHNHHHMSSSNNSSMSSSSSSSTRRFNYRQQQQDDPAADSGAITVDEYKEILSAEVWIEIPKLREYARHGIPREVRGETWLYLFGIQDANRSKEVSTQKQRIQDFEQMDKEPTESTKRVRGEISRYMRKTHIESSRDIPRLFEEIISAYCHQNHQVEYYPAMVNLCAPFIYSIKREWDAYLCFEKMVNMLDEHFSDESVNEAVARFMTLFHTCIPDLYSYFEEEEVDIKEWAASALQFMLSRELTLENTMRLWDTYFAIPESGWIDLHPYFCLAILKHMKEGFEDLEESEIRTTLMRLPALDIDQIVNEAFNIRHEILERQISDDTL</sequence>
<feature type="transmembrane region" description="Helical" evidence="2">
    <location>
        <begin position="151"/>
        <end position="171"/>
    </location>
</feature>
<dbReference type="Pfam" id="PF01569">
    <property type="entry name" value="PAP2"/>
    <property type="match status" value="1"/>
</dbReference>
<feature type="region of interest" description="Disordered" evidence="1">
    <location>
        <begin position="490"/>
        <end position="602"/>
    </location>
</feature>
<gene>
    <name evidence="4" type="ORF">BGZ95_008389</name>
</gene>
<dbReference type="PANTHER" id="PTHR22957">
    <property type="entry name" value="TBC1 DOMAIN FAMILY MEMBER GTPASE-ACTIVATING PROTEIN"/>
    <property type="match status" value="1"/>
</dbReference>
<feature type="domain" description="Rab-GAP TBC" evidence="3">
    <location>
        <begin position="631"/>
        <end position="821"/>
    </location>
</feature>
<dbReference type="PROSITE" id="PS50086">
    <property type="entry name" value="TBC_RABGAP"/>
    <property type="match status" value="1"/>
</dbReference>
<evidence type="ECO:0000256" key="2">
    <source>
        <dbReference type="SAM" id="Phobius"/>
    </source>
</evidence>
<dbReference type="InterPro" id="IPR036938">
    <property type="entry name" value="PAP2/HPO_sf"/>
</dbReference>
<dbReference type="Proteomes" id="UP001194580">
    <property type="component" value="Unassembled WGS sequence"/>
</dbReference>
<dbReference type="SUPFAM" id="SSF47923">
    <property type="entry name" value="Ypt/Rab-GAP domain of gyp1p"/>
    <property type="match status" value="2"/>
</dbReference>
<dbReference type="Gene3D" id="1.10.472.80">
    <property type="entry name" value="Ypt/Rab-GAP domain of gyp1p, domain 3"/>
    <property type="match status" value="1"/>
</dbReference>
<dbReference type="Gene3D" id="1.10.8.270">
    <property type="entry name" value="putative rabgap domain of human tbc1 domain family member 14 like domains"/>
    <property type="match status" value="1"/>
</dbReference>
<comment type="caution">
    <text evidence="4">The sequence shown here is derived from an EMBL/GenBank/DDBJ whole genome shotgun (WGS) entry which is preliminary data.</text>
</comment>
<dbReference type="Pfam" id="PF00566">
    <property type="entry name" value="RabGAP-TBC"/>
    <property type="match status" value="1"/>
</dbReference>
<dbReference type="PANTHER" id="PTHR22957:SF268">
    <property type="entry name" value="ANKYRIN REPEAT-CONTAINING PROTEIN"/>
    <property type="match status" value="1"/>
</dbReference>
<dbReference type="SUPFAM" id="SSF48317">
    <property type="entry name" value="Acid phosphatase/Vanadium-dependent haloperoxidase"/>
    <property type="match status" value="1"/>
</dbReference>
<keyword evidence="2" id="KW-0812">Transmembrane</keyword>
<feature type="compositionally biased region" description="Polar residues" evidence="1">
    <location>
        <begin position="584"/>
        <end position="595"/>
    </location>
</feature>
<feature type="compositionally biased region" description="Low complexity" evidence="1">
    <location>
        <begin position="569"/>
        <end position="583"/>
    </location>
</feature>
<keyword evidence="2" id="KW-1133">Transmembrane helix</keyword>
<accession>A0AAD4DE47</accession>
<dbReference type="GO" id="GO:0005096">
    <property type="term" value="F:GTPase activator activity"/>
    <property type="evidence" value="ECO:0007669"/>
    <property type="project" value="TreeGrafter"/>
</dbReference>
<evidence type="ECO:0000313" key="5">
    <source>
        <dbReference type="Proteomes" id="UP001194580"/>
    </source>
</evidence>
<keyword evidence="5" id="KW-1185">Reference proteome</keyword>
<dbReference type="SMART" id="SM00164">
    <property type="entry name" value="TBC"/>
    <property type="match status" value="1"/>
</dbReference>
<keyword evidence="2" id="KW-0472">Membrane</keyword>
<evidence type="ECO:0000313" key="4">
    <source>
        <dbReference type="EMBL" id="KAG0275772.1"/>
    </source>
</evidence>
<reference evidence="4" key="1">
    <citation type="journal article" date="2020" name="Fungal Divers.">
        <title>Resolving the Mortierellaceae phylogeny through synthesis of multi-gene phylogenetics and phylogenomics.</title>
        <authorList>
            <person name="Vandepol N."/>
            <person name="Liber J."/>
            <person name="Desiro A."/>
            <person name="Na H."/>
            <person name="Kennedy M."/>
            <person name="Barry K."/>
            <person name="Grigoriev I.V."/>
            <person name="Miller A.N."/>
            <person name="O'Donnell K."/>
            <person name="Stajich J.E."/>
            <person name="Bonito G."/>
        </authorList>
    </citation>
    <scope>NUCLEOTIDE SEQUENCE</scope>
    <source>
        <strain evidence="4">NRRL 28262</strain>
    </source>
</reference>
<dbReference type="InterPro" id="IPR000195">
    <property type="entry name" value="Rab-GAP-TBC_dom"/>
</dbReference>
<feature type="transmembrane region" description="Helical" evidence="2">
    <location>
        <begin position="212"/>
        <end position="230"/>
    </location>
</feature>
<dbReference type="InterPro" id="IPR035969">
    <property type="entry name" value="Rab-GAP_TBC_sf"/>
</dbReference>
<feature type="compositionally biased region" description="Gly residues" evidence="1">
    <location>
        <begin position="532"/>
        <end position="542"/>
    </location>
</feature>
<dbReference type="AlphaFoldDB" id="A0AAD4DE47"/>
<dbReference type="InterPro" id="IPR000326">
    <property type="entry name" value="PAP2/HPO"/>
</dbReference>
<dbReference type="EMBL" id="JAAAIL010000438">
    <property type="protein sequence ID" value="KAG0275772.1"/>
    <property type="molecule type" value="Genomic_DNA"/>
</dbReference>
<protein>
    <recommendedName>
        <fullName evidence="3">Rab-GAP TBC domain-containing protein</fullName>
    </recommendedName>
</protein>